<proteinExistence type="predicted"/>
<evidence type="ECO:0000313" key="3">
    <source>
        <dbReference type="Proteomes" id="UP001222275"/>
    </source>
</evidence>
<dbReference type="Proteomes" id="UP001222275">
    <property type="component" value="Chromosome"/>
</dbReference>
<sequence length="209" mass="23337">MPKTQGYESHASEYDQWFNENPEIYQAEIEAIRQLLPEGKGIEIGAGNGRFTKPLNIDSGIEPAKAMREIAQAQGLNVIDGVAESLPIADKSFDYALFITSTCFLDDPQTAYKEAARVIKDKGSIIIAFLEKNSELGKIYEAHKHESPFYCDATFYSYKEIQNFLSTAGFSDFKTLQTVLPESLENAQTHDILSGHDKGTFIVVRAEKQ</sequence>
<dbReference type="GO" id="GO:0008168">
    <property type="term" value="F:methyltransferase activity"/>
    <property type="evidence" value="ECO:0007669"/>
    <property type="project" value="UniProtKB-KW"/>
</dbReference>
<dbReference type="InterPro" id="IPR013216">
    <property type="entry name" value="Methyltransf_11"/>
</dbReference>
<dbReference type="Pfam" id="PF08241">
    <property type="entry name" value="Methyltransf_11"/>
    <property type="match status" value="1"/>
</dbReference>
<keyword evidence="3" id="KW-1185">Reference proteome</keyword>
<dbReference type="SUPFAM" id="SSF53335">
    <property type="entry name" value="S-adenosyl-L-methionine-dependent methyltransferases"/>
    <property type="match status" value="1"/>
</dbReference>
<protein>
    <submittedName>
        <fullName evidence="2">Methyltransferase domain-containing protein</fullName>
    </submittedName>
</protein>
<dbReference type="Gene3D" id="3.40.50.150">
    <property type="entry name" value="Vaccinia Virus protein VP39"/>
    <property type="match status" value="1"/>
</dbReference>
<feature type="domain" description="Methyltransferase type 11" evidence="1">
    <location>
        <begin position="43"/>
        <end position="127"/>
    </location>
</feature>
<dbReference type="GO" id="GO:0032259">
    <property type="term" value="P:methylation"/>
    <property type="evidence" value="ECO:0007669"/>
    <property type="project" value="UniProtKB-KW"/>
</dbReference>
<accession>A0ABY8C8T8</accession>
<dbReference type="InterPro" id="IPR029063">
    <property type="entry name" value="SAM-dependent_MTases_sf"/>
</dbReference>
<dbReference type="PANTHER" id="PTHR42912:SF80">
    <property type="entry name" value="METHYLTRANSFERASE DOMAIN-CONTAINING PROTEIN"/>
    <property type="match status" value="1"/>
</dbReference>
<evidence type="ECO:0000313" key="2">
    <source>
        <dbReference type="EMBL" id="WEJ61962.1"/>
    </source>
</evidence>
<organism evidence="2 3">
    <name type="scientific">Thiomicrorhabdus lithotrophica</name>
    <dbReference type="NCBI Taxonomy" id="2949997"/>
    <lineage>
        <taxon>Bacteria</taxon>
        <taxon>Pseudomonadati</taxon>
        <taxon>Pseudomonadota</taxon>
        <taxon>Gammaproteobacteria</taxon>
        <taxon>Thiotrichales</taxon>
        <taxon>Piscirickettsiaceae</taxon>
        <taxon>Thiomicrorhabdus</taxon>
    </lineage>
</organism>
<keyword evidence="2" id="KW-0808">Transferase</keyword>
<dbReference type="RefSeq" id="WP_275594219.1">
    <property type="nucleotide sequence ID" value="NZ_CP102381.1"/>
</dbReference>
<dbReference type="CDD" id="cd02440">
    <property type="entry name" value="AdoMet_MTases"/>
    <property type="match status" value="1"/>
</dbReference>
<dbReference type="EMBL" id="CP102381">
    <property type="protein sequence ID" value="WEJ61962.1"/>
    <property type="molecule type" value="Genomic_DNA"/>
</dbReference>
<gene>
    <name evidence="2" type="ORF">NR989_08045</name>
</gene>
<name>A0ABY8C8T8_9GAMM</name>
<reference evidence="2 3" key="1">
    <citation type="submission" date="2022-06" db="EMBL/GenBank/DDBJ databases">
        <title>Thiomicrohabdus sp. nov, an obligately chemolithoautotrophic, sulfur-oxidizing bacterium isolated from beach of Guanyin Mountain. Amoy.</title>
        <authorList>
            <person name="Zhu H."/>
        </authorList>
    </citation>
    <scope>NUCLEOTIDE SEQUENCE [LARGE SCALE GENOMIC DNA]</scope>
    <source>
        <strain evidence="2 3">XGS-01</strain>
    </source>
</reference>
<dbReference type="PANTHER" id="PTHR42912">
    <property type="entry name" value="METHYLTRANSFERASE"/>
    <property type="match status" value="1"/>
</dbReference>
<dbReference type="InterPro" id="IPR050508">
    <property type="entry name" value="Methyltransf_Superfamily"/>
</dbReference>
<evidence type="ECO:0000259" key="1">
    <source>
        <dbReference type="Pfam" id="PF08241"/>
    </source>
</evidence>
<keyword evidence="2" id="KW-0489">Methyltransferase</keyword>